<dbReference type="Pfam" id="PF13155">
    <property type="entry name" value="Toprim_2"/>
    <property type="match status" value="1"/>
</dbReference>
<feature type="region of interest" description="Disordered" evidence="1">
    <location>
        <begin position="137"/>
        <end position="179"/>
    </location>
</feature>
<proteinExistence type="predicted"/>
<dbReference type="Proteomes" id="UP000293902">
    <property type="component" value="Chromosome"/>
</dbReference>
<keyword evidence="3" id="KW-1185">Reference proteome</keyword>
<feature type="compositionally biased region" description="Basic and acidic residues" evidence="1">
    <location>
        <begin position="137"/>
        <end position="170"/>
    </location>
</feature>
<gene>
    <name evidence="2" type="ORF">EYB58_18175</name>
</gene>
<accession>A0ABX5RIB9</accession>
<dbReference type="EMBL" id="CP036313">
    <property type="protein sequence ID" value="QBH14678.1"/>
    <property type="molecule type" value="Genomic_DNA"/>
</dbReference>
<name>A0ABX5RIB9_9BACT</name>
<evidence type="ECO:0000313" key="3">
    <source>
        <dbReference type="Proteomes" id="UP000293902"/>
    </source>
</evidence>
<reference evidence="2 3" key="1">
    <citation type="submission" date="2019-02" db="EMBL/GenBank/DDBJ databases">
        <title>Complete genome sequence of Desulfobacter hydrogenophilus AcRS1.</title>
        <authorList>
            <person name="Marietou A."/>
            <person name="Lund M.B."/>
            <person name="Marshall I.P.G."/>
            <person name="Schreiber L."/>
            <person name="Jorgensen B."/>
        </authorList>
    </citation>
    <scope>NUCLEOTIDE SEQUENCE [LARGE SCALE GENOMIC DNA]</scope>
    <source>
        <strain evidence="2 3">AcRS1</strain>
    </source>
</reference>
<sequence>MMTGKMFVSLTTTSKGFPVWKKRTPILRTSPGQVIKACGFPKPQAILKKIVICESGIDALSHVQLHPHNKAVYVSLAGQMSHAQEEQLAALVERNWGKTIVGAFDNDDAGKRYSRDLERICQKASAKFKENLPQRKGQDWNDVLKKTPERDINQRWDEPEKAQKPLESQRQRRGMSRFH</sequence>
<evidence type="ECO:0000313" key="2">
    <source>
        <dbReference type="EMBL" id="QBH14678.1"/>
    </source>
</evidence>
<organism evidence="2 3">
    <name type="scientific">Desulfobacter hydrogenophilus</name>
    <dbReference type="NCBI Taxonomy" id="2291"/>
    <lineage>
        <taxon>Bacteria</taxon>
        <taxon>Pseudomonadati</taxon>
        <taxon>Thermodesulfobacteriota</taxon>
        <taxon>Desulfobacteria</taxon>
        <taxon>Desulfobacterales</taxon>
        <taxon>Desulfobacteraceae</taxon>
        <taxon>Desulfobacter</taxon>
    </lineage>
</organism>
<protein>
    <submittedName>
        <fullName evidence="2">Toprim domain-containing protein</fullName>
    </submittedName>
</protein>
<dbReference type="CDD" id="cd01029">
    <property type="entry name" value="TOPRIM_primases"/>
    <property type="match status" value="1"/>
</dbReference>
<dbReference type="Gene3D" id="3.40.1360.10">
    <property type="match status" value="1"/>
</dbReference>
<evidence type="ECO:0000256" key="1">
    <source>
        <dbReference type="SAM" id="MobiDB-lite"/>
    </source>
</evidence>
<dbReference type="InterPro" id="IPR034154">
    <property type="entry name" value="TOPRIM_DnaG/twinkle"/>
</dbReference>
<dbReference type="SUPFAM" id="SSF56731">
    <property type="entry name" value="DNA primase core"/>
    <property type="match status" value="1"/>
</dbReference>